<sequence>MIQTGKATQFDYKALYKSNQLIYGQGQTAVITGWTVKEAIAKHLHSSEYAVIGQLYSPTRGINILVRNLLANPHVRYLVVLNATKEDKNAGACECLLDFFRNGFKEGSCDTGRLCWVINSKKILGYIDLDVKVSALEKLRKSIIEYEAKTISEAVNQVKSFAQREPMEPWGNAVKFHMPSVLPTVLPGQRYGHRVEGKTIAETWVKIIHLIKTTGTIRPTAYDGQWQELIDLMAVVTDEPEDFYFPEPNYLPIESDFIQQYISQISGLDDSSKQEGVKYTYAQRLRFHFGHDQIEQVIEKLIADIDSARAVMSLWDVEKDAHDSPPCLNHIWVRIVDNELSLTATFRSNDMFSAWPANAMGLLALQRHIYKAITQRSKHKLKMGPLITISQSAHIYDDCWENADNVIKSHYAKICRARDYSDPAGSFVINVQDHSIMVEHMTPGSGEVVNCYSGKSAFSIYRQIAADCPGLQVEHAMYLGTELQKAEVALLMKEDWMYEQDKPLGKVKLKA</sequence>
<comment type="caution">
    <text evidence="5">The sequence shown here is derived from an EMBL/GenBank/DDBJ whole genome shotgun (WGS) entry which is preliminary data.</text>
</comment>
<evidence type="ECO:0000313" key="5">
    <source>
        <dbReference type="EMBL" id="MBD2604707.1"/>
    </source>
</evidence>
<evidence type="ECO:0000256" key="2">
    <source>
        <dbReference type="ARBA" id="ARBA00022679"/>
    </source>
</evidence>
<dbReference type="InterPro" id="IPR025595">
    <property type="entry name" value="PterinBD-DUF4346"/>
</dbReference>
<evidence type="ECO:0000256" key="1">
    <source>
        <dbReference type="ARBA" id="ARBA00022603"/>
    </source>
</evidence>
<accession>A0ABR8GMR5</accession>
<dbReference type="Pfam" id="PF14251">
    <property type="entry name" value="PterinBD-DUF4346"/>
    <property type="match status" value="1"/>
</dbReference>
<proteinExistence type="predicted"/>
<dbReference type="InterPro" id="IPR045097">
    <property type="entry name" value="Thymidate_synth/dCMP_Mease"/>
</dbReference>
<evidence type="ECO:0000313" key="6">
    <source>
        <dbReference type="Proteomes" id="UP000660380"/>
    </source>
</evidence>
<dbReference type="CDD" id="cd00351">
    <property type="entry name" value="TS_Pyrimidine_HMase"/>
    <property type="match status" value="1"/>
</dbReference>
<evidence type="ECO:0000259" key="4">
    <source>
        <dbReference type="Pfam" id="PF14251"/>
    </source>
</evidence>
<dbReference type="InterPro" id="IPR036926">
    <property type="entry name" value="Thymidate_synth/dCMP_Mease_sf"/>
</dbReference>
<dbReference type="InterPro" id="IPR023451">
    <property type="entry name" value="Thymidate_synth/dCMP_Mease_dom"/>
</dbReference>
<evidence type="ECO:0000259" key="3">
    <source>
        <dbReference type="Pfam" id="PF00303"/>
    </source>
</evidence>
<dbReference type="Gene3D" id="3.30.572.10">
    <property type="entry name" value="Thymidylate synthase/dCMP hydroxymethylase domain"/>
    <property type="match status" value="1"/>
</dbReference>
<name>A0ABR8GMR5_9CYAN</name>
<feature type="domain" description="Thymidylate synthase/dCMP hydroxymethylase" evidence="3">
    <location>
        <begin position="289"/>
        <end position="410"/>
    </location>
</feature>
<keyword evidence="6" id="KW-1185">Reference proteome</keyword>
<keyword evidence="1" id="KW-0489">Methyltransferase</keyword>
<reference evidence="5 6" key="1">
    <citation type="journal article" date="2020" name="ISME J.">
        <title>Comparative genomics reveals insights into cyanobacterial evolution and habitat adaptation.</title>
        <authorList>
            <person name="Chen M.Y."/>
            <person name="Teng W.K."/>
            <person name="Zhao L."/>
            <person name="Hu C.X."/>
            <person name="Zhou Y.K."/>
            <person name="Han B.P."/>
            <person name="Song L.R."/>
            <person name="Shu W.S."/>
        </authorList>
    </citation>
    <scope>NUCLEOTIDE SEQUENCE [LARGE SCALE GENOMIC DNA]</scope>
    <source>
        <strain evidence="5 6">FACHB-248</strain>
    </source>
</reference>
<dbReference type="SUPFAM" id="SSF55831">
    <property type="entry name" value="Thymidylate synthase/dCMP hydroxymethylase"/>
    <property type="match status" value="1"/>
</dbReference>
<dbReference type="PANTHER" id="PTHR11548:SF1">
    <property type="entry name" value="THYMIDYLATE SYNTHASE 1"/>
    <property type="match status" value="1"/>
</dbReference>
<gene>
    <name evidence="5" type="ORF">H6G81_09230</name>
</gene>
<dbReference type="PANTHER" id="PTHR11548">
    <property type="entry name" value="THYMIDYLATE SYNTHASE 1"/>
    <property type="match status" value="1"/>
</dbReference>
<dbReference type="Proteomes" id="UP000660380">
    <property type="component" value="Unassembled WGS sequence"/>
</dbReference>
<dbReference type="Pfam" id="PF00303">
    <property type="entry name" value="Thymidylat_synt"/>
    <property type="match status" value="1"/>
</dbReference>
<protein>
    <submittedName>
        <fullName evidence="5">Thymidylate synthase</fullName>
    </submittedName>
</protein>
<dbReference type="RefSeq" id="WP_029633117.1">
    <property type="nucleotide sequence ID" value="NZ_JACJTA010000014.1"/>
</dbReference>
<organism evidence="5 6">
    <name type="scientific">Scytonema hofmannii FACHB-248</name>
    <dbReference type="NCBI Taxonomy" id="1842502"/>
    <lineage>
        <taxon>Bacteria</taxon>
        <taxon>Bacillati</taxon>
        <taxon>Cyanobacteriota</taxon>
        <taxon>Cyanophyceae</taxon>
        <taxon>Nostocales</taxon>
        <taxon>Scytonemataceae</taxon>
        <taxon>Scytonema</taxon>
    </lineage>
</organism>
<feature type="domain" description="DUF4346" evidence="4">
    <location>
        <begin position="422"/>
        <end position="501"/>
    </location>
</feature>
<keyword evidence="2" id="KW-0808">Transferase</keyword>
<dbReference type="EMBL" id="JACJTA010000014">
    <property type="protein sequence ID" value="MBD2604707.1"/>
    <property type="molecule type" value="Genomic_DNA"/>
</dbReference>